<dbReference type="Pfam" id="PF00067">
    <property type="entry name" value="p450"/>
    <property type="match status" value="1"/>
</dbReference>
<evidence type="ECO:0000256" key="14">
    <source>
        <dbReference type="ARBA" id="ARBA00037347"/>
    </source>
</evidence>
<feature type="binding site" description="axial binding residue" evidence="16">
    <location>
        <position position="440"/>
    </location>
    <ligand>
        <name>heme</name>
        <dbReference type="ChEBI" id="CHEBI:30413"/>
    </ligand>
    <ligandPart>
        <name>Fe</name>
        <dbReference type="ChEBI" id="CHEBI:18248"/>
    </ligandPart>
</feature>
<dbReference type="PRINTS" id="PR00463">
    <property type="entry name" value="EP450I"/>
</dbReference>
<dbReference type="GO" id="GO:0019373">
    <property type="term" value="P:epoxygenase P450 pathway"/>
    <property type="evidence" value="ECO:0007669"/>
    <property type="project" value="TreeGrafter"/>
</dbReference>
<keyword evidence="20" id="KW-1185">Reference proteome</keyword>
<evidence type="ECO:0000256" key="2">
    <source>
        <dbReference type="ARBA" id="ARBA00004174"/>
    </source>
</evidence>
<dbReference type="GO" id="GO:0020037">
    <property type="term" value="F:heme binding"/>
    <property type="evidence" value="ECO:0007669"/>
    <property type="project" value="InterPro"/>
</dbReference>
<dbReference type="GeneTree" id="ENSGT00940000155736"/>
<name>A0A8C3HHY9_CHRPI</name>
<dbReference type="FunFam" id="1.10.630.10:FF:000001">
    <property type="entry name" value="Cytochrome P450, family 2"/>
    <property type="match status" value="1"/>
</dbReference>
<comment type="cofactor">
    <cofactor evidence="1 16">
        <name>heme</name>
        <dbReference type="ChEBI" id="CHEBI:30413"/>
    </cofactor>
</comment>
<evidence type="ECO:0000256" key="9">
    <source>
        <dbReference type="ARBA" id="ARBA00022848"/>
    </source>
</evidence>
<evidence type="ECO:0000313" key="19">
    <source>
        <dbReference type="Ensembl" id="ENSCPBP00000018517.1"/>
    </source>
</evidence>
<keyword evidence="10 17" id="KW-0560">Oxidoreductase</keyword>
<keyword evidence="18" id="KW-1133">Transmembrane helix</keyword>
<comment type="subcellular location">
    <subcellularLocation>
        <location evidence="3">Endoplasmic reticulum membrane</location>
        <topology evidence="3">Peripheral membrane protein</topology>
    </subcellularLocation>
    <subcellularLocation>
        <location evidence="2">Microsome membrane</location>
        <topology evidence="2">Peripheral membrane protein</topology>
    </subcellularLocation>
</comment>
<evidence type="ECO:0000256" key="5">
    <source>
        <dbReference type="ARBA" id="ARBA00012109"/>
    </source>
</evidence>
<keyword evidence="18" id="KW-0812">Transmembrane</keyword>
<keyword evidence="7 16" id="KW-0479">Metal-binding</keyword>
<comment type="similarity">
    <text evidence="4 17">Belongs to the cytochrome P450 family.</text>
</comment>
<dbReference type="InterPro" id="IPR002401">
    <property type="entry name" value="Cyt_P450_E_grp-I"/>
</dbReference>
<evidence type="ECO:0000313" key="20">
    <source>
        <dbReference type="Proteomes" id="UP000694380"/>
    </source>
</evidence>
<evidence type="ECO:0000256" key="17">
    <source>
        <dbReference type="RuleBase" id="RU000461"/>
    </source>
</evidence>
<evidence type="ECO:0000256" key="12">
    <source>
        <dbReference type="ARBA" id="ARBA00023033"/>
    </source>
</evidence>
<dbReference type="InterPro" id="IPR036396">
    <property type="entry name" value="Cyt_P450_sf"/>
</dbReference>
<accession>A0A8C3HHY9</accession>
<evidence type="ECO:0000256" key="7">
    <source>
        <dbReference type="ARBA" id="ARBA00022723"/>
    </source>
</evidence>
<keyword evidence="8" id="KW-0256">Endoplasmic reticulum</keyword>
<gene>
    <name evidence="19" type="primary">LOC101944972</name>
</gene>
<dbReference type="Proteomes" id="UP000694380">
    <property type="component" value="Unplaced"/>
</dbReference>
<dbReference type="InterPro" id="IPR050182">
    <property type="entry name" value="Cytochrome_P450_fam2"/>
</dbReference>
<dbReference type="AlphaFoldDB" id="A0A8C3HHY9"/>
<organism evidence="19 20">
    <name type="scientific">Chrysemys picta bellii</name>
    <name type="common">Western painted turtle</name>
    <name type="synonym">Emys bellii</name>
    <dbReference type="NCBI Taxonomy" id="8478"/>
    <lineage>
        <taxon>Eukaryota</taxon>
        <taxon>Metazoa</taxon>
        <taxon>Chordata</taxon>
        <taxon>Craniata</taxon>
        <taxon>Vertebrata</taxon>
        <taxon>Euteleostomi</taxon>
        <taxon>Archelosauria</taxon>
        <taxon>Testudinata</taxon>
        <taxon>Testudines</taxon>
        <taxon>Cryptodira</taxon>
        <taxon>Durocryptodira</taxon>
        <taxon>Testudinoidea</taxon>
        <taxon>Emydidae</taxon>
        <taxon>Chrysemys</taxon>
    </lineage>
</organism>
<evidence type="ECO:0000256" key="4">
    <source>
        <dbReference type="ARBA" id="ARBA00010617"/>
    </source>
</evidence>
<dbReference type="InterPro" id="IPR017972">
    <property type="entry name" value="Cyt_P450_CS"/>
</dbReference>
<dbReference type="EC" id="1.14.14.1" evidence="5"/>
<evidence type="ECO:0000256" key="13">
    <source>
        <dbReference type="ARBA" id="ARBA00023136"/>
    </source>
</evidence>
<dbReference type="InterPro" id="IPR008067">
    <property type="entry name" value="Cyt_P450_E_grp-I_CYP2A-like"/>
</dbReference>
<dbReference type="GO" id="GO:0016712">
    <property type="term" value="F:oxidoreductase activity, acting on paired donors, with incorporation or reduction of molecular oxygen, reduced flavin or flavoprotein as one donor, and incorporation of one atom of oxygen"/>
    <property type="evidence" value="ECO:0007669"/>
    <property type="project" value="UniProtKB-EC"/>
</dbReference>
<evidence type="ECO:0000256" key="18">
    <source>
        <dbReference type="SAM" id="Phobius"/>
    </source>
</evidence>
<comment type="catalytic activity">
    <reaction evidence="15">
        <text>an organic molecule + reduced [NADPH--hemoprotein reductase] + O2 = an alcohol + oxidized [NADPH--hemoprotein reductase] + H2O + H(+)</text>
        <dbReference type="Rhea" id="RHEA:17149"/>
        <dbReference type="Rhea" id="RHEA-COMP:11964"/>
        <dbReference type="Rhea" id="RHEA-COMP:11965"/>
        <dbReference type="ChEBI" id="CHEBI:15377"/>
        <dbReference type="ChEBI" id="CHEBI:15378"/>
        <dbReference type="ChEBI" id="CHEBI:15379"/>
        <dbReference type="ChEBI" id="CHEBI:30879"/>
        <dbReference type="ChEBI" id="CHEBI:57618"/>
        <dbReference type="ChEBI" id="CHEBI:58210"/>
        <dbReference type="ChEBI" id="CHEBI:142491"/>
        <dbReference type="EC" id="1.14.14.1"/>
    </reaction>
</comment>
<dbReference type="SUPFAM" id="SSF48264">
    <property type="entry name" value="Cytochrome P450"/>
    <property type="match status" value="1"/>
</dbReference>
<sequence>MEPLGATTVFLVICVSCLLFFSAWRKMSGSGKLPPGPVAFPIIGNTLQLNTRNLPQSIHEVRGAKYGPVFTIYLGSLRVVVLYGQEAVKEALIDQGDEFSGRGKLALADKLAKGTGIIFSNGERWKQLRRFALTTLRNFGMGKKSVEERIQEEAHFLVERLRNTHERPFDPTIPLTHAVSNIICSIVFGDRFDYDDQKFLTLIKLTEDNNELLRSLLGQLYNFFPTLMDHIPGPHQELLKNSEELRIFVLERVKMHKESLDLSCPRDFIDAFLIKMEQEQQNGQSEFNTENLLRSTLDLFLAGTGTSSTTLRHGLLILLKYPDIEEKVHEEIDRVIGRSRSPCMADRSQMPYTDAVIHEIQRFVNLVPMGVPHAVTRDTHFRQYVIPKGTTIFPALQSVLGDSREFPKPEQFNPGHFLDENGAFKKSDFFIPFSAGKRICVGEGLARMEIFLILTMILQNFTLKSPIDPKDIDITPLPSVVVSSPKPFQLCVLPR</sequence>
<keyword evidence="11 16" id="KW-0408">Iron</keyword>
<evidence type="ECO:0000256" key="10">
    <source>
        <dbReference type="ARBA" id="ARBA00023002"/>
    </source>
</evidence>
<dbReference type="PANTHER" id="PTHR24300:SF356">
    <property type="entry name" value="CYTOCHROME P450 2E1"/>
    <property type="match status" value="1"/>
</dbReference>
<proteinExistence type="inferred from homology"/>
<evidence type="ECO:0000256" key="8">
    <source>
        <dbReference type="ARBA" id="ARBA00022824"/>
    </source>
</evidence>
<dbReference type="GO" id="GO:0006805">
    <property type="term" value="P:xenobiotic metabolic process"/>
    <property type="evidence" value="ECO:0007669"/>
    <property type="project" value="TreeGrafter"/>
</dbReference>
<dbReference type="GO" id="GO:0008392">
    <property type="term" value="F:arachidonate epoxygenase activity"/>
    <property type="evidence" value="ECO:0007669"/>
    <property type="project" value="TreeGrafter"/>
</dbReference>
<comment type="function">
    <text evidence="14">Cytochromes P450 are a group of heme-thiolate monooxygenases. In liver microsomes, this enzyme is involved in an NADPH-dependent electron transport pathway. It oxidizes a variety of structurally unrelated compounds, including steroids, fatty acids, and xenobiotics.</text>
</comment>
<dbReference type="Ensembl" id="ENSCPBT00000021852.1">
    <property type="protein sequence ID" value="ENSCPBP00000018517.1"/>
    <property type="gene ID" value="ENSCPBG00000013346.1"/>
</dbReference>
<feature type="transmembrane region" description="Helical" evidence="18">
    <location>
        <begin position="6"/>
        <end position="24"/>
    </location>
</feature>
<dbReference type="Gene3D" id="1.10.630.10">
    <property type="entry name" value="Cytochrome P450"/>
    <property type="match status" value="1"/>
</dbReference>
<evidence type="ECO:0000256" key="3">
    <source>
        <dbReference type="ARBA" id="ARBA00004406"/>
    </source>
</evidence>
<evidence type="ECO:0000256" key="6">
    <source>
        <dbReference type="ARBA" id="ARBA00022617"/>
    </source>
</evidence>
<dbReference type="CDD" id="cd20665">
    <property type="entry name" value="CYP2C-like"/>
    <property type="match status" value="1"/>
</dbReference>
<protein>
    <recommendedName>
        <fullName evidence="5">unspecific monooxygenase</fullName>
        <ecNumber evidence="5">1.14.14.1</ecNumber>
    </recommendedName>
</protein>
<evidence type="ECO:0000256" key="15">
    <source>
        <dbReference type="ARBA" id="ARBA00047827"/>
    </source>
</evidence>
<evidence type="ECO:0000256" key="16">
    <source>
        <dbReference type="PIRSR" id="PIRSR602401-1"/>
    </source>
</evidence>
<dbReference type="GO" id="GO:0005506">
    <property type="term" value="F:iron ion binding"/>
    <property type="evidence" value="ECO:0007669"/>
    <property type="project" value="InterPro"/>
</dbReference>
<dbReference type="PROSITE" id="PS00086">
    <property type="entry name" value="CYTOCHROME_P450"/>
    <property type="match status" value="1"/>
</dbReference>
<keyword evidence="9" id="KW-0492">Microsome</keyword>
<keyword evidence="13 18" id="KW-0472">Membrane</keyword>
<evidence type="ECO:0000256" key="1">
    <source>
        <dbReference type="ARBA" id="ARBA00001971"/>
    </source>
</evidence>
<dbReference type="InterPro" id="IPR001128">
    <property type="entry name" value="Cyt_P450"/>
</dbReference>
<reference evidence="19" key="2">
    <citation type="submission" date="2025-09" db="UniProtKB">
        <authorList>
            <consortium name="Ensembl"/>
        </authorList>
    </citation>
    <scope>IDENTIFICATION</scope>
</reference>
<dbReference type="PANTHER" id="PTHR24300">
    <property type="entry name" value="CYTOCHROME P450 508A4-RELATED"/>
    <property type="match status" value="1"/>
</dbReference>
<dbReference type="OMA" id="TCENLIF"/>
<dbReference type="PRINTS" id="PR01684">
    <property type="entry name" value="EP450ICYP2A"/>
</dbReference>
<keyword evidence="12 17" id="KW-0503">Monooxygenase</keyword>
<dbReference type="GO" id="GO:0005789">
    <property type="term" value="C:endoplasmic reticulum membrane"/>
    <property type="evidence" value="ECO:0007669"/>
    <property type="project" value="UniProtKB-SubCell"/>
</dbReference>
<dbReference type="PRINTS" id="PR00385">
    <property type="entry name" value="P450"/>
</dbReference>
<keyword evidence="6 16" id="KW-0349">Heme</keyword>
<evidence type="ECO:0000256" key="11">
    <source>
        <dbReference type="ARBA" id="ARBA00023004"/>
    </source>
</evidence>
<reference evidence="19" key="1">
    <citation type="submission" date="2025-08" db="UniProtKB">
        <authorList>
            <consortium name="Ensembl"/>
        </authorList>
    </citation>
    <scope>IDENTIFICATION</scope>
</reference>